<dbReference type="Proteomes" id="UP000037558">
    <property type="component" value="Unassembled WGS sequence"/>
</dbReference>
<organism evidence="1 2">
    <name type="scientific">Priestia koreensis</name>
    <dbReference type="NCBI Taxonomy" id="284581"/>
    <lineage>
        <taxon>Bacteria</taxon>
        <taxon>Bacillati</taxon>
        <taxon>Bacillota</taxon>
        <taxon>Bacilli</taxon>
        <taxon>Bacillales</taxon>
        <taxon>Bacillaceae</taxon>
        <taxon>Priestia</taxon>
    </lineage>
</organism>
<dbReference type="RefSeq" id="WP_053403621.1">
    <property type="nucleotide sequence ID" value="NZ_LILC01000037.1"/>
</dbReference>
<sequence length="259" mass="30078">MKPKFFLIEMYPTVSFKEEEALRRLLDVLESHESFKPTHWGNSETIKVEYNREELIQKVIEEGNVSEIYLHRNKSVSYTFNVKVNSSPRSFLDMDFSKSIPEKLWANFFTLSDQLAEIAKPRFGLAHPFWPAAHPCNTERERVHKWMNICAQPVPVRFLSNGPLGLGMRTYIGSEILDLVDAKSMQEIPAFLSTLEWGGVKIDLVEDPLDVNLDMLLDRWLAAMDHLKKANFIATPNFEENRRRISFSPSPGWKRYLTK</sequence>
<keyword evidence="2" id="KW-1185">Reference proteome</keyword>
<dbReference type="AlphaFoldDB" id="A0A0M0KEC3"/>
<reference evidence="2" key="1">
    <citation type="submission" date="2015-08" db="EMBL/GenBank/DDBJ databases">
        <title>Fjat-14210 dsm16467.</title>
        <authorList>
            <person name="Liu B."/>
            <person name="Wang J."/>
            <person name="Zhu Y."/>
            <person name="Liu G."/>
            <person name="Chen Q."/>
            <person name="Chen Z."/>
            <person name="Lan J."/>
            <person name="Che J."/>
            <person name="Ge C."/>
            <person name="Shi H."/>
            <person name="Pan Z."/>
            <person name="Liu X."/>
        </authorList>
    </citation>
    <scope>NUCLEOTIDE SEQUENCE [LARGE SCALE GENOMIC DNA]</scope>
    <source>
        <strain evidence="2">DSM 16467</strain>
    </source>
</reference>
<evidence type="ECO:0000313" key="2">
    <source>
        <dbReference type="Proteomes" id="UP000037558"/>
    </source>
</evidence>
<name>A0A0M0KEC3_9BACI</name>
<dbReference type="STRING" id="284581.AMD01_22165"/>
<evidence type="ECO:0000313" key="1">
    <source>
        <dbReference type="EMBL" id="KOO37190.1"/>
    </source>
</evidence>
<dbReference type="EMBL" id="LILC01000037">
    <property type="protein sequence ID" value="KOO37190.1"/>
    <property type="molecule type" value="Genomic_DNA"/>
</dbReference>
<comment type="caution">
    <text evidence="1">The sequence shown here is derived from an EMBL/GenBank/DDBJ whole genome shotgun (WGS) entry which is preliminary data.</text>
</comment>
<gene>
    <name evidence="1" type="ORF">AMD01_22165</name>
</gene>
<accession>A0A0M0KEC3</accession>
<protein>
    <submittedName>
        <fullName evidence="1">Uncharacterized protein</fullName>
    </submittedName>
</protein>
<proteinExistence type="predicted"/>
<dbReference type="PATRIC" id="fig|284581.3.peg.3285"/>
<dbReference type="OrthoDB" id="2658190at2"/>